<evidence type="ECO:0000256" key="1">
    <source>
        <dbReference type="SAM" id="Coils"/>
    </source>
</evidence>
<dbReference type="Gene3D" id="2.40.50.100">
    <property type="match status" value="1"/>
</dbReference>
<feature type="coiled-coil region" evidence="1">
    <location>
        <begin position="96"/>
        <end position="123"/>
    </location>
</feature>
<dbReference type="EMBL" id="DVHN01000134">
    <property type="protein sequence ID" value="HIR89349.1"/>
    <property type="molecule type" value="Genomic_DNA"/>
</dbReference>
<evidence type="ECO:0000313" key="2">
    <source>
        <dbReference type="EMBL" id="HIR89349.1"/>
    </source>
</evidence>
<evidence type="ECO:0000313" key="3">
    <source>
        <dbReference type="Proteomes" id="UP000824201"/>
    </source>
</evidence>
<dbReference type="GO" id="GO:1990281">
    <property type="term" value="C:efflux pump complex"/>
    <property type="evidence" value="ECO:0007669"/>
    <property type="project" value="TreeGrafter"/>
</dbReference>
<dbReference type="Gene3D" id="2.40.420.20">
    <property type="match status" value="1"/>
</dbReference>
<dbReference type="SUPFAM" id="SSF51230">
    <property type="entry name" value="Single hybrid motif"/>
    <property type="match status" value="1"/>
</dbReference>
<sequence length="393" mass="43704">MEQSRRKKWIRRAAGIFLFVLVLLTFFSNTIMNATLPQVTMQQIQSGVIQEQVRGSGFVKAEESHEIIAENTQIVQEKRKQTGDTVEQGEVLFVVQSEQEVDLKQQKEELEQLEIDYIKLVVESGISSEEKKKLEESGLSEAECMAQMEAAKAEEKNTIQAKLLKQLDIVKQWRTITRKRETIKELEENTKGMELVAPVSGILQQVTAEVGETVQAGESMAVILQEGEVMEVSFSVPASQAAEVKVGDTAVIVSPRYLQNITATLKTIIGQEVTQSEERTQTSEDMRLLTFELNGEVTSGEMITLAIEQNQGSYDFVVPLSALQSDKDGNFLLSIQTKTSPLGNRYYTERIPVTVQASDDTQAAVSGALYGNEYVVITSNLPLEGGQQVRLME</sequence>
<dbReference type="Gene3D" id="1.10.287.470">
    <property type="entry name" value="Helix hairpin bin"/>
    <property type="match status" value="1"/>
</dbReference>
<reference evidence="2" key="2">
    <citation type="journal article" date="2021" name="PeerJ">
        <title>Extensive microbial diversity within the chicken gut microbiome revealed by metagenomics and culture.</title>
        <authorList>
            <person name="Gilroy R."/>
            <person name="Ravi A."/>
            <person name="Getino M."/>
            <person name="Pursley I."/>
            <person name="Horton D.L."/>
            <person name="Alikhan N.F."/>
            <person name="Baker D."/>
            <person name="Gharbi K."/>
            <person name="Hall N."/>
            <person name="Watson M."/>
            <person name="Adriaenssens E.M."/>
            <person name="Foster-Nyarko E."/>
            <person name="Jarju S."/>
            <person name="Secka A."/>
            <person name="Antonio M."/>
            <person name="Oren A."/>
            <person name="Chaudhuri R.R."/>
            <person name="La Ragione R."/>
            <person name="Hildebrand F."/>
            <person name="Pallen M.J."/>
        </authorList>
    </citation>
    <scope>NUCLEOTIDE SEQUENCE</scope>
    <source>
        <strain evidence="2">ChiW13-3771</strain>
    </source>
</reference>
<dbReference type="AlphaFoldDB" id="A0A9D1EFH2"/>
<dbReference type="Proteomes" id="UP000824201">
    <property type="component" value="Unassembled WGS sequence"/>
</dbReference>
<dbReference type="GO" id="GO:0015562">
    <property type="term" value="F:efflux transmembrane transporter activity"/>
    <property type="evidence" value="ECO:0007669"/>
    <property type="project" value="TreeGrafter"/>
</dbReference>
<dbReference type="Gene3D" id="2.40.30.170">
    <property type="match status" value="1"/>
</dbReference>
<dbReference type="SUPFAM" id="SSF111369">
    <property type="entry name" value="HlyD-like secretion proteins"/>
    <property type="match status" value="1"/>
</dbReference>
<keyword evidence="1" id="KW-0175">Coiled coil</keyword>
<comment type="caution">
    <text evidence="2">The sequence shown here is derived from an EMBL/GenBank/DDBJ whole genome shotgun (WGS) entry which is preliminary data.</text>
</comment>
<gene>
    <name evidence="2" type="ORF">IAC96_10390</name>
</gene>
<name>A0A9D1EFH2_9FIRM</name>
<dbReference type="PANTHER" id="PTHR30469">
    <property type="entry name" value="MULTIDRUG RESISTANCE PROTEIN MDTA"/>
    <property type="match status" value="1"/>
</dbReference>
<dbReference type="InterPro" id="IPR011053">
    <property type="entry name" value="Single_hybrid_motif"/>
</dbReference>
<reference evidence="2" key="1">
    <citation type="submission" date="2020-10" db="EMBL/GenBank/DDBJ databases">
        <authorList>
            <person name="Gilroy R."/>
        </authorList>
    </citation>
    <scope>NUCLEOTIDE SEQUENCE</scope>
    <source>
        <strain evidence="2">ChiW13-3771</strain>
    </source>
</reference>
<protein>
    <submittedName>
        <fullName evidence="2">Efflux RND transporter periplasmic adaptor subunit</fullName>
    </submittedName>
</protein>
<organism evidence="2 3">
    <name type="scientific">Candidatus Fimimorpha faecalis</name>
    <dbReference type="NCBI Taxonomy" id="2840824"/>
    <lineage>
        <taxon>Bacteria</taxon>
        <taxon>Bacillati</taxon>
        <taxon>Bacillota</taxon>
        <taxon>Clostridia</taxon>
        <taxon>Eubacteriales</taxon>
        <taxon>Candidatus Fimimorpha</taxon>
    </lineage>
</organism>
<proteinExistence type="predicted"/>
<accession>A0A9D1EFH2</accession>